<organism evidence="13">
    <name type="scientific">freshwater metagenome</name>
    <dbReference type="NCBI Taxonomy" id="449393"/>
    <lineage>
        <taxon>unclassified sequences</taxon>
        <taxon>metagenomes</taxon>
        <taxon>ecological metagenomes</taxon>
    </lineage>
</organism>
<dbReference type="InterPro" id="IPR046886">
    <property type="entry name" value="RsmE_MTase_dom"/>
</dbReference>
<dbReference type="EC" id="2.1.1.193" evidence="3"/>
<evidence type="ECO:0000256" key="9">
    <source>
        <dbReference type="ARBA" id="ARBA00025699"/>
    </source>
</evidence>
<dbReference type="GO" id="GO:0070042">
    <property type="term" value="F:rRNA (uridine-N3-)-methyltransferase activity"/>
    <property type="evidence" value="ECO:0007669"/>
    <property type="project" value="TreeGrafter"/>
</dbReference>
<evidence type="ECO:0000313" key="13">
    <source>
        <dbReference type="EMBL" id="KGA17230.1"/>
    </source>
</evidence>
<evidence type="ECO:0000256" key="6">
    <source>
        <dbReference type="ARBA" id="ARBA00022603"/>
    </source>
</evidence>
<comment type="catalytic activity">
    <reaction evidence="10">
        <text>uridine(1498) in 16S rRNA + S-adenosyl-L-methionine = N(3)-methyluridine(1498) in 16S rRNA + S-adenosyl-L-homocysteine + H(+)</text>
        <dbReference type="Rhea" id="RHEA:42920"/>
        <dbReference type="Rhea" id="RHEA-COMP:10283"/>
        <dbReference type="Rhea" id="RHEA-COMP:10284"/>
        <dbReference type="ChEBI" id="CHEBI:15378"/>
        <dbReference type="ChEBI" id="CHEBI:57856"/>
        <dbReference type="ChEBI" id="CHEBI:59789"/>
        <dbReference type="ChEBI" id="CHEBI:65315"/>
        <dbReference type="ChEBI" id="CHEBI:74502"/>
        <dbReference type="EC" id="2.1.1.193"/>
    </reaction>
</comment>
<dbReference type="CDD" id="cd18084">
    <property type="entry name" value="RsmE-like"/>
    <property type="match status" value="1"/>
</dbReference>
<keyword evidence="5" id="KW-0698">rRNA processing</keyword>
<evidence type="ECO:0000256" key="5">
    <source>
        <dbReference type="ARBA" id="ARBA00022552"/>
    </source>
</evidence>
<keyword evidence="4" id="KW-0963">Cytoplasm</keyword>
<dbReference type="SUPFAM" id="SSF75217">
    <property type="entry name" value="alpha/beta knot"/>
    <property type="match status" value="1"/>
</dbReference>
<dbReference type="InterPro" id="IPR006700">
    <property type="entry name" value="RsmE"/>
</dbReference>
<evidence type="ECO:0000256" key="8">
    <source>
        <dbReference type="ARBA" id="ARBA00022691"/>
    </source>
</evidence>
<evidence type="ECO:0000256" key="3">
    <source>
        <dbReference type="ARBA" id="ARBA00012328"/>
    </source>
</evidence>
<comment type="function">
    <text evidence="9">Specifically methylates the N3 position of the uracil ring of uridine 1498 (m3U1498) in 16S rRNA. Acts on the fully assembled 30S ribosomal subunit.</text>
</comment>
<dbReference type="AlphaFoldDB" id="A0A094PZF6"/>
<evidence type="ECO:0000256" key="4">
    <source>
        <dbReference type="ARBA" id="ARBA00022490"/>
    </source>
</evidence>
<dbReference type="NCBIfam" id="TIGR00046">
    <property type="entry name" value="RsmE family RNA methyltransferase"/>
    <property type="match status" value="1"/>
</dbReference>
<keyword evidence="6" id="KW-0489">Methyltransferase</keyword>
<gene>
    <name evidence="13" type="ORF">GM50_12355</name>
</gene>
<sequence>MRTLFFVSDLPTQVGATYTFDNEDALHAIRVLRTGPGEIFWLSDGKGTFSTVKALEVSKRLMLCEVLESEIQEPLDIEYTVIQALPKGDRLKECAGLLTEAGVDRIVFWSSARSIGKADKTLDKLDVTVREASKQARRFRIPEIIGPLSTTEVIDEIARTDLAVVFHESATSKLSAITAQSPKKALIIIGPEGGITDEELDSFASSGAKIALMGRPIFRSAHAGIAGIAALQTLLKSW</sequence>
<comment type="similarity">
    <text evidence="2">Belongs to the RNA methyltransferase RsmE family.</text>
</comment>
<name>A0A094PZF6_9ZZZZ</name>
<accession>A0A094PZF6</accession>
<feature type="domain" description="Ribosomal RNA small subunit methyltransferase E PUA-like" evidence="12">
    <location>
        <begin position="20"/>
        <end position="50"/>
    </location>
</feature>
<dbReference type="InterPro" id="IPR029026">
    <property type="entry name" value="tRNA_m1G_MTases_N"/>
</dbReference>
<evidence type="ECO:0000256" key="1">
    <source>
        <dbReference type="ARBA" id="ARBA00004496"/>
    </source>
</evidence>
<evidence type="ECO:0000259" key="11">
    <source>
        <dbReference type="Pfam" id="PF04452"/>
    </source>
</evidence>
<dbReference type="PIRSF" id="PIRSF015601">
    <property type="entry name" value="MTase_slr0722"/>
    <property type="match status" value="1"/>
</dbReference>
<evidence type="ECO:0000256" key="2">
    <source>
        <dbReference type="ARBA" id="ARBA00005528"/>
    </source>
</evidence>
<evidence type="ECO:0000256" key="10">
    <source>
        <dbReference type="ARBA" id="ARBA00047944"/>
    </source>
</evidence>
<dbReference type="Gene3D" id="3.40.1280.10">
    <property type="match status" value="1"/>
</dbReference>
<comment type="subcellular location">
    <subcellularLocation>
        <location evidence="1">Cytoplasm</location>
    </subcellularLocation>
</comment>
<dbReference type="GO" id="GO:0070475">
    <property type="term" value="P:rRNA base methylation"/>
    <property type="evidence" value="ECO:0007669"/>
    <property type="project" value="TreeGrafter"/>
</dbReference>
<proteinExistence type="inferred from homology"/>
<comment type="caution">
    <text evidence="13">The sequence shown here is derived from an EMBL/GenBank/DDBJ whole genome shotgun (WGS) entry which is preliminary data.</text>
</comment>
<evidence type="ECO:0000256" key="7">
    <source>
        <dbReference type="ARBA" id="ARBA00022679"/>
    </source>
</evidence>
<dbReference type="PANTHER" id="PTHR30027:SF3">
    <property type="entry name" value="16S RRNA (URACIL(1498)-N(3))-METHYLTRANSFERASE"/>
    <property type="match status" value="1"/>
</dbReference>
<dbReference type="InterPro" id="IPR015947">
    <property type="entry name" value="PUA-like_sf"/>
</dbReference>
<dbReference type="InterPro" id="IPR046887">
    <property type="entry name" value="RsmE_PUA-like"/>
</dbReference>
<evidence type="ECO:0000259" key="12">
    <source>
        <dbReference type="Pfam" id="PF20260"/>
    </source>
</evidence>
<keyword evidence="8" id="KW-0949">S-adenosyl-L-methionine</keyword>
<dbReference type="Pfam" id="PF04452">
    <property type="entry name" value="Methyltrans_RNA"/>
    <property type="match status" value="1"/>
</dbReference>
<dbReference type="SUPFAM" id="SSF88697">
    <property type="entry name" value="PUA domain-like"/>
    <property type="match status" value="1"/>
</dbReference>
<dbReference type="Pfam" id="PF20260">
    <property type="entry name" value="PUA_4"/>
    <property type="match status" value="1"/>
</dbReference>
<dbReference type="EMBL" id="JNSK01000047">
    <property type="protein sequence ID" value="KGA17230.1"/>
    <property type="molecule type" value="Genomic_DNA"/>
</dbReference>
<feature type="domain" description="Ribosomal RNA small subunit methyltransferase E methyltransferase" evidence="11">
    <location>
        <begin position="75"/>
        <end position="232"/>
    </location>
</feature>
<dbReference type="InterPro" id="IPR029028">
    <property type="entry name" value="Alpha/beta_knot_MTases"/>
</dbReference>
<protein>
    <recommendedName>
        <fullName evidence="3">16S rRNA (uracil(1498)-N(3))-methyltransferase</fullName>
        <ecNumber evidence="3">2.1.1.193</ecNumber>
    </recommendedName>
</protein>
<dbReference type="GO" id="GO:0005737">
    <property type="term" value="C:cytoplasm"/>
    <property type="evidence" value="ECO:0007669"/>
    <property type="project" value="UniProtKB-SubCell"/>
</dbReference>
<reference evidence="13" key="1">
    <citation type="submission" date="2014-05" db="EMBL/GenBank/DDBJ databases">
        <title>Key roles for freshwater Actinobacteria revealed by deep metagenomic sequencing.</title>
        <authorList>
            <person name="Ghai R."/>
            <person name="Mizuno C.M."/>
            <person name="Picazo A."/>
            <person name="Camacho A."/>
            <person name="Rodriguez-Valera F."/>
        </authorList>
    </citation>
    <scope>NUCLEOTIDE SEQUENCE</scope>
</reference>
<dbReference type="PANTHER" id="PTHR30027">
    <property type="entry name" value="RIBOSOMAL RNA SMALL SUBUNIT METHYLTRANSFERASE E"/>
    <property type="match status" value="1"/>
</dbReference>
<keyword evidence="7" id="KW-0808">Transferase</keyword>